<evidence type="ECO:0000256" key="11">
    <source>
        <dbReference type="ARBA" id="ARBA00023163"/>
    </source>
</evidence>
<keyword evidence="5" id="KW-0963">Cytoplasm</keyword>
<comment type="caution">
    <text evidence="13">The sequence shown here is derived from an EMBL/GenBank/DDBJ whole genome shotgun (WGS) entry which is preliminary data.</text>
</comment>
<evidence type="ECO:0000256" key="5">
    <source>
        <dbReference type="ARBA" id="ARBA00022490"/>
    </source>
</evidence>
<dbReference type="OrthoDB" id="8659436at2"/>
<feature type="binding site" evidence="12">
    <location>
        <position position="140"/>
    </location>
    <ligand>
        <name>Zn(2+)</name>
        <dbReference type="ChEBI" id="CHEBI:29105"/>
    </ligand>
</feature>
<dbReference type="AlphaFoldDB" id="A0A6G1TYM9"/>
<evidence type="ECO:0000256" key="9">
    <source>
        <dbReference type="ARBA" id="ARBA00023015"/>
    </source>
</evidence>
<dbReference type="RefSeq" id="WP_153122869.1">
    <property type="nucleotide sequence ID" value="NZ_JAPDUV010000001.1"/>
</dbReference>
<evidence type="ECO:0000256" key="1">
    <source>
        <dbReference type="ARBA" id="ARBA00004496"/>
    </source>
</evidence>
<dbReference type="InterPro" id="IPR043135">
    <property type="entry name" value="Fur_C"/>
</dbReference>
<comment type="subcellular location">
    <subcellularLocation>
        <location evidence="1">Cytoplasm</location>
    </subcellularLocation>
</comment>
<evidence type="ECO:0000256" key="3">
    <source>
        <dbReference type="ARBA" id="ARBA00011738"/>
    </source>
</evidence>
<reference evidence="13 14" key="1">
    <citation type="submission" date="2019-09" db="EMBL/GenBank/DDBJ databases">
        <title>Distinct polysaccharide growth profiles of human intestinal Prevotella copri isolates.</title>
        <authorList>
            <person name="Fehlner-Peach H."/>
            <person name="Magnabosco C."/>
            <person name="Raghavan V."/>
            <person name="Scher J.U."/>
            <person name="Tett A."/>
            <person name="Cox L.M."/>
            <person name="Gottsegen C."/>
            <person name="Watters A."/>
            <person name="Wiltshire- Gordon J.D."/>
            <person name="Segata N."/>
            <person name="Bonneau R."/>
            <person name="Littman D.R."/>
        </authorList>
    </citation>
    <scope>NUCLEOTIDE SEQUENCE [LARGE SCALE GENOMIC DNA]</scope>
    <source>
        <strain evidence="14">iA622</strain>
    </source>
</reference>
<dbReference type="GO" id="GO:1900376">
    <property type="term" value="P:regulation of secondary metabolite biosynthetic process"/>
    <property type="evidence" value="ECO:0007669"/>
    <property type="project" value="TreeGrafter"/>
</dbReference>
<accession>A0A6G1TYM9</accession>
<dbReference type="Gene3D" id="1.10.10.10">
    <property type="entry name" value="Winged helix-like DNA-binding domain superfamily/Winged helix DNA-binding domain"/>
    <property type="match status" value="1"/>
</dbReference>
<dbReference type="GO" id="GO:0000976">
    <property type="term" value="F:transcription cis-regulatory region binding"/>
    <property type="evidence" value="ECO:0007669"/>
    <property type="project" value="TreeGrafter"/>
</dbReference>
<evidence type="ECO:0000256" key="6">
    <source>
        <dbReference type="ARBA" id="ARBA00022491"/>
    </source>
</evidence>
<dbReference type="GO" id="GO:0008270">
    <property type="term" value="F:zinc ion binding"/>
    <property type="evidence" value="ECO:0007669"/>
    <property type="project" value="TreeGrafter"/>
</dbReference>
<dbReference type="SUPFAM" id="SSF46785">
    <property type="entry name" value="Winged helix' DNA-binding domain"/>
    <property type="match status" value="1"/>
</dbReference>
<dbReference type="GO" id="GO:0045892">
    <property type="term" value="P:negative regulation of DNA-templated transcription"/>
    <property type="evidence" value="ECO:0007669"/>
    <property type="project" value="TreeGrafter"/>
</dbReference>
<name>A0A6G1TYM9_9BACT</name>
<dbReference type="Proteomes" id="UP000480425">
    <property type="component" value="Unassembled WGS sequence"/>
</dbReference>
<evidence type="ECO:0000313" key="13">
    <source>
        <dbReference type="EMBL" id="MQN80412.1"/>
    </source>
</evidence>
<dbReference type="InterPro" id="IPR036390">
    <property type="entry name" value="WH_DNA-bd_sf"/>
</dbReference>
<dbReference type="EMBL" id="VZCB01000046">
    <property type="protein sequence ID" value="MQN80412.1"/>
    <property type="molecule type" value="Genomic_DNA"/>
</dbReference>
<comment type="similarity">
    <text evidence="2">Belongs to the Fur family.</text>
</comment>
<organism evidence="13 14">
    <name type="scientific">Segatella copri</name>
    <dbReference type="NCBI Taxonomy" id="165179"/>
    <lineage>
        <taxon>Bacteria</taxon>
        <taxon>Pseudomonadati</taxon>
        <taxon>Bacteroidota</taxon>
        <taxon>Bacteroidia</taxon>
        <taxon>Bacteroidales</taxon>
        <taxon>Prevotellaceae</taxon>
        <taxon>Segatella</taxon>
    </lineage>
</organism>
<keyword evidence="9" id="KW-0805">Transcription regulation</keyword>
<keyword evidence="6" id="KW-0678">Repressor</keyword>
<evidence type="ECO:0000256" key="10">
    <source>
        <dbReference type="ARBA" id="ARBA00023125"/>
    </source>
</evidence>
<keyword evidence="11" id="KW-0804">Transcription</keyword>
<evidence type="ECO:0000256" key="7">
    <source>
        <dbReference type="ARBA" id="ARBA00022723"/>
    </source>
</evidence>
<evidence type="ECO:0000256" key="4">
    <source>
        <dbReference type="ARBA" id="ARBA00020910"/>
    </source>
</evidence>
<dbReference type="Pfam" id="PF01475">
    <property type="entry name" value="FUR"/>
    <property type="match status" value="1"/>
</dbReference>
<evidence type="ECO:0000256" key="2">
    <source>
        <dbReference type="ARBA" id="ARBA00007957"/>
    </source>
</evidence>
<keyword evidence="8 12" id="KW-0862">Zinc</keyword>
<comment type="subunit">
    <text evidence="3">Homodimer.</text>
</comment>
<sequence>MSEKMKAQAREILDQYLESNMHRKTPERYAILDAVFSMRGHFTLEELGAALERKNFRVSRATLYNTIHLFLELRLVVRHSLVDGTKYEASSSNENHVHQVCTVCGRVTEVQAPLVTAAINETRLQRFRKDAFVLYIYGVCSACQAKITRLRNNKNEKSK</sequence>
<dbReference type="PANTHER" id="PTHR33202">
    <property type="entry name" value="ZINC UPTAKE REGULATION PROTEIN"/>
    <property type="match status" value="1"/>
</dbReference>
<feature type="binding site" evidence="12">
    <location>
        <position position="104"/>
    </location>
    <ligand>
        <name>Zn(2+)</name>
        <dbReference type="ChEBI" id="CHEBI:29105"/>
    </ligand>
</feature>
<keyword evidence="7 12" id="KW-0479">Metal-binding</keyword>
<proteinExistence type="inferred from homology"/>
<feature type="binding site" evidence="12">
    <location>
        <position position="101"/>
    </location>
    <ligand>
        <name>Zn(2+)</name>
        <dbReference type="ChEBI" id="CHEBI:29105"/>
    </ligand>
</feature>
<evidence type="ECO:0000313" key="14">
    <source>
        <dbReference type="Proteomes" id="UP000480425"/>
    </source>
</evidence>
<dbReference type="GO" id="GO:0005829">
    <property type="term" value="C:cytosol"/>
    <property type="evidence" value="ECO:0007669"/>
    <property type="project" value="TreeGrafter"/>
</dbReference>
<evidence type="ECO:0000256" key="12">
    <source>
        <dbReference type="PIRSR" id="PIRSR602481-1"/>
    </source>
</evidence>
<evidence type="ECO:0000256" key="8">
    <source>
        <dbReference type="ARBA" id="ARBA00022833"/>
    </source>
</evidence>
<comment type="cofactor">
    <cofactor evidence="12">
        <name>Zn(2+)</name>
        <dbReference type="ChEBI" id="CHEBI:29105"/>
    </cofactor>
    <text evidence="12">Binds 1 zinc ion per subunit.</text>
</comment>
<dbReference type="PANTHER" id="PTHR33202:SF2">
    <property type="entry name" value="FERRIC UPTAKE REGULATION PROTEIN"/>
    <property type="match status" value="1"/>
</dbReference>
<dbReference type="InterPro" id="IPR036388">
    <property type="entry name" value="WH-like_DNA-bd_sf"/>
</dbReference>
<keyword evidence="10" id="KW-0238">DNA-binding</keyword>
<dbReference type="GO" id="GO:0003700">
    <property type="term" value="F:DNA-binding transcription factor activity"/>
    <property type="evidence" value="ECO:0007669"/>
    <property type="project" value="InterPro"/>
</dbReference>
<dbReference type="Gene3D" id="3.30.1490.190">
    <property type="match status" value="1"/>
</dbReference>
<feature type="binding site" evidence="12">
    <location>
        <position position="143"/>
    </location>
    <ligand>
        <name>Zn(2+)</name>
        <dbReference type="ChEBI" id="CHEBI:29105"/>
    </ligand>
</feature>
<gene>
    <name evidence="13" type="ORF">F7D73_05500</name>
</gene>
<dbReference type="InterPro" id="IPR002481">
    <property type="entry name" value="FUR"/>
</dbReference>
<protein>
    <recommendedName>
        <fullName evidence="4">Ferric uptake regulation protein</fullName>
    </recommendedName>
</protein>
<dbReference type="CDD" id="cd07153">
    <property type="entry name" value="Fur_like"/>
    <property type="match status" value="1"/>
</dbReference>